<evidence type="ECO:0000313" key="1">
    <source>
        <dbReference type="EMBL" id="BDG02370.1"/>
    </source>
</evidence>
<name>A0ABN6MRV6_9BACT</name>
<dbReference type="EMBL" id="AP025591">
    <property type="protein sequence ID" value="BDG02370.1"/>
    <property type="molecule type" value="Genomic_DNA"/>
</dbReference>
<evidence type="ECO:0000313" key="2">
    <source>
        <dbReference type="Proteomes" id="UP001162891"/>
    </source>
</evidence>
<accession>A0ABN6MRV6</accession>
<dbReference type="Proteomes" id="UP001162891">
    <property type="component" value="Chromosome"/>
</dbReference>
<proteinExistence type="predicted"/>
<organism evidence="1 2">
    <name type="scientific">Anaeromyxobacter oryzae</name>
    <dbReference type="NCBI Taxonomy" id="2918170"/>
    <lineage>
        <taxon>Bacteria</taxon>
        <taxon>Pseudomonadati</taxon>
        <taxon>Myxococcota</taxon>
        <taxon>Myxococcia</taxon>
        <taxon>Myxococcales</taxon>
        <taxon>Cystobacterineae</taxon>
        <taxon>Anaeromyxobacteraceae</taxon>
        <taxon>Anaeromyxobacter</taxon>
    </lineage>
</organism>
<dbReference type="RefSeq" id="WP_248359990.1">
    <property type="nucleotide sequence ID" value="NZ_AP025591.1"/>
</dbReference>
<reference evidence="2" key="1">
    <citation type="journal article" date="2022" name="Int. J. Syst. Evol. Microbiol.">
        <title>Anaeromyxobacter oryzae sp. nov., Anaeromyxobacter diazotrophicus sp. nov. and Anaeromyxobacter paludicola sp. nov., isolated from paddy soils.</title>
        <authorList>
            <person name="Itoh H."/>
            <person name="Xu Z."/>
            <person name="Mise K."/>
            <person name="Masuda Y."/>
            <person name="Ushijima N."/>
            <person name="Hayakawa C."/>
            <person name="Shiratori Y."/>
            <person name="Senoo K."/>
        </authorList>
    </citation>
    <scope>NUCLEOTIDE SEQUENCE [LARGE SCALE GENOMIC DNA]</scope>
    <source>
        <strain evidence="2">Red232</strain>
    </source>
</reference>
<keyword evidence="2" id="KW-1185">Reference proteome</keyword>
<sequence length="81" mass="8416">MSDRPPVVVLVVGPRTTPRRSATLTQWLRWLLPAALLVVSQVPLGTPESEDVITLDADSIESGPLSLADAIGKARGGGDGA</sequence>
<gene>
    <name evidence="1" type="ORF">AMOR_13660</name>
</gene>
<protein>
    <submittedName>
        <fullName evidence="1">Uncharacterized protein</fullName>
    </submittedName>
</protein>